<evidence type="ECO:0000256" key="7">
    <source>
        <dbReference type="ARBA" id="ARBA00023002"/>
    </source>
</evidence>
<name>A0A9N8E8F8_9STRA</name>
<comment type="caution">
    <text evidence="13">The sequence shown here is derived from an EMBL/GenBank/DDBJ whole genome shotgun (WGS) entry which is preliminary data.</text>
</comment>
<keyword evidence="4" id="KW-0274">FAD</keyword>
<dbReference type="InterPro" id="IPR017927">
    <property type="entry name" value="FAD-bd_FR_type"/>
</dbReference>
<dbReference type="InterPro" id="IPR050369">
    <property type="entry name" value="RBOH/FRE"/>
</dbReference>
<evidence type="ECO:0000256" key="8">
    <source>
        <dbReference type="ARBA" id="ARBA00023136"/>
    </source>
</evidence>
<keyword evidence="8 10" id="KW-0472">Membrane</keyword>
<evidence type="ECO:0000256" key="1">
    <source>
        <dbReference type="ARBA" id="ARBA00004141"/>
    </source>
</evidence>
<accession>A0A9N8E8F8</accession>
<evidence type="ECO:0000256" key="2">
    <source>
        <dbReference type="ARBA" id="ARBA00022630"/>
    </source>
</evidence>
<dbReference type="Gene3D" id="2.40.30.10">
    <property type="entry name" value="Translation factors"/>
    <property type="match status" value="1"/>
</dbReference>
<dbReference type="InterPro" id="IPR002048">
    <property type="entry name" value="EF_hand_dom"/>
</dbReference>
<gene>
    <name evidence="13" type="ORF">SEMRO_735_G194840.1</name>
</gene>
<feature type="transmembrane region" description="Helical" evidence="10">
    <location>
        <begin position="353"/>
        <end position="373"/>
    </location>
</feature>
<feature type="transmembrane region" description="Helical" evidence="10">
    <location>
        <begin position="329"/>
        <end position="347"/>
    </location>
</feature>
<proteinExistence type="predicted"/>
<dbReference type="Pfam" id="PF01794">
    <property type="entry name" value="Ferric_reduct"/>
    <property type="match status" value="1"/>
</dbReference>
<dbReference type="AlphaFoldDB" id="A0A9N8E8F8"/>
<organism evidence="13 14">
    <name type="scientific">Seminavis robusta</name>
    <dbReference type="NCBI Taxonomy" id="568900"/>
    <lineage>
        <taxon>Eukaryota</taxon>
        <taxon>Sar</taxon>
        <taxon>Stramenopiles</taxon>
        <taxon>Ochrophyta</taxon>
        <taxon>Bacillariophyta</taxon>
        <taxon>Bacillariophyceae</taxon>
        <taxon>Bacillariophycidae</taxon>
        <taxon>Naviculales</taxon>
        <taxon>Naviculaceae</taxon>
        <taxon>Seminavis</taxon>
    </lineage>
</organism>
<dbReference type="InterPro" id="IPR039261">
    <property type="entry name" value="FNR_nucleotide-bd"/>
</dbReference>
<dbReference type="OrthoDB" id="202327at2759"/>
<evidence type="ECO:0000256" key="10">
    <source>
        <dbReference type="SAM" id="Phobius"/>
    </source>
</evidence>
<evidence type="ECO:0000313" key="14">
    <source>
        <dbReference type="Proteomes" id="UP001153069"/>
    </source>
</evidence>
<keyword evidence="5" id="KW-0521">NADP</keyword>
<protein>
    <submittedName>
        <fullName evidence="13">Oxidase homolog protein</fullName>
    </submittedName>
</protein>
<dbReference type="InterPro" id="IPR011992">
    <property type="entry name" value="EF-hand-dom_pair"/>
</dbReference>
<dbReference type="InterPro" id="IPR013112">
    <property type="entry name" value="FAD-bd_8"/>
</dbReference>
<evidence type="ECO:0000313" key="13">
    <source>
        <dbReference type="EMBL" id="CAB9515739.1"/>
    </source>
</evidence>
<evidence type="ECO:0000256" key="6">
    <source>
        <dbReference type="ARBA" id="ARBA00022989"/>
    </source>
</evidence>
<dbReference type="PANTHER" id="PTHR11972:SF153">
    <property type="entry name" value="SUPEROXIDE-GENERATING NADPH OXIDASE HEAVY CHAIN SUBUNIT A"/>
    <property type="match status" value="1"/>
</dbReference>
<evidence type="ECO:0000259" key="12">
    <source>
        <dbReference type="PROSITE" id="PS51384"/>
    </source>
</evidence>
<feature type="domain" description="FAD-binding FR-type" evidence="12">
    <location>
        <begin position="400"/>
        <end position="530"/>
    </location>
</feature>
<keyword evidence="14" id="KW-1185">Reference proteome</keyword>
<feature type="transmembrane region" description="Helical" evidence="10">
    <location>
        <begin position="534"/>
        <end position="557"/>
    </location>
</feature>
<dbReference type="GO" id="GO:0005886">
    <property type="term" value="C:plasma membrane"/>
    <property type="evidence" value="ECO:0007669"/>
    <property type="project" value="TreeGrafter"/>
</dbReference>
<dbReference type="Gene3D" id="1.10.238.10">
    <property type="entry name" value="EF-hand"/>
    <property type="match status" value="1"/>
</dbReference>
<evidence type="ECO:0000256" key="9">
    <source>
        <dbReference type="SAM" id="MobiDB-lite"/>
    </source>
</evidence>
<dbReference type="InterPro" id="IPR013121">
    <property type="entry name" value="Fe_red_NAD-bd_6"/>
</dbReference>
<dbReference type="InterPro" id="IPR017938">
    <property type="entry name" value="Riboflavin_synthase-like_b-brl"/>
</dbReference>
<dbReference type="PROSITE" id="PS51384">
    <property type="entry name" value="FAD_FR"/>
    <property type="match status" value="1"/>
</dbReference>
<dbReference type="PANTHER" id="PTHR11972">
    <property type="entry name" value="NADPH OXIDASE"/>
    <property type="match status" value="1"/>
</dbReference>
<feature type="transmembrane region" description="Helical" evidence="10">
    <location>
        <begin position="385"/>
        <end position="402"/>
    </location>
</feature>
<dbReference type="Pfam" id="PF08022">
    <property type="entry name" value="FAD_binding_8"/>
    <property type="match status" value="1"/>
</dbReference>
<keyword evidence="2" id="KW-0285">Flavoprotein</keyword>
<reference evidence="13" key="1">
    <citation type="submission" date="2020-06" db="EMBL/GenBank/DDBJ databases">
        <authorList>
            <consortium name="Plant Systems Biology data submission"/>
        </authorList>
    </citation>
    <scope>NUCLEOTIDE SEQUENCE</scope>
    <source>
        <strain evidence="13">D6</strain>
    </source>
</reference>
<dbReference type="SUPFAM" id="SSF52343">
    <property type="entry name" value="Ferredoxin reductase-like, C-terminal NADP-linked domain"/>
    <property type="match status" value="1"/>
</dbReference>
<dbReference type="SFLD" id="SFLDG01169">
    <property type="entry name" value="NADPH_oxidase_subgroup_(NOX)"/>
    <property type="match status" value="1"/>
</dbReference>
<evidence type="ECO:0000256" key="4">
    <source>
        <dbReference type="ARBA" id="ARBA00022827"/>
    </source>
</evidence>
<feature type="transmembrane region" description="Helical" evidence="10">
    <location>
        <begin position="213"/>
        <end position="241"/>
    </location>
</feature>
<dbReference type="PROSITE" id="PS50222">
    <property type="entry name" value="EF_HAND_2"/>
    <property type="match status" value="1"/>
</dbReference>
<evidence type="ECO:0000256" key="5">
    <source>
        <dbReference type="ARBA" id="ARBA00022857"/>
    </source>
</evidence>
<dbReference type="SUPFAM" id="SSF63380">
    <property type="entry name" value="Riboflavin synthase domain-like"/>
    <property type="match status" value="1"/>
</dbReference>
<dbReference type="CDD" id="cd06186">
    <property type="entry name" value="NOX_Duox_like_FAD_NADP"/>
    <property type="match status" value="1"/>
</dbReference>
<dbReference type="EMBL" id="CAICTM010000734">
    <property type="protein sequence ID" value="CAB9515739.1"/>
    <property type="molecule type" value="Genomic_DNA"/>
</dbReference>
<evidence type="ECO:0000259" key="11">
    <source>
        <dbReference type="PROSITE" id="PS50222"/>
    </source>
</evidence>
<dbReference type="GO" id="GO:0005509">
    <property type="term" value="F:calcium ion binding"/>
    <property type="evidence" value="ECO:0007669"/>
    <property type="project" value="InterPro"/>
</dbReference>
<comment type="subcellular location">
    <subcellularLocation>
        <location evidence="1">Membrane</location>
        <topology evidence="1">Multi-pass membrane protein</topology>
    </subcellularLocation>
</comment>
<dbReference type="Proteomes" id="UP001153069">
    <property type="component" value="Unassembled WGS sequence"/>
</dbReference>
<feature type="region of interest" description="Disordered" evidence="9">
    <location>
        <begin position="1"/>
        <end position="32"/>
    </location>
</feature>
<dbReference type="Pfam" id="PF08030">
    <property type="entry name" value="NAD_binding_6"/>
    <property type="match status" value="1"/>
</dbReference>
<evidence type="ECO:0000256" key="3">
    <source>
        <dbReference type="ARBA" id="ARBA00022692"/>
    </source>
</evidence>
<dbReference type="SUPFAM" id="SSF47473">
    <property type="entry name" value="EF-hand"/>
    <property type="match status" value="1"/>
</dbReference>
<keyword evidence="3 10" id="KW-0812">Transmembrane</keyword>
<dbReference type="Gene3D" id="3.40.50.80">
    <property type="entry name" value="Nucleotide-binding domain of ferredoxin-NADP reductase (FNR) module"/>
    <property type="match status" value="1"/>
</dbReference>
<keyword evidence="7" id="KW-0560">Oxidoreductase</keyword>
<feature type="domain" description="EF-hand" evidence="11">
    <location>
        <begin position="50"/>
        <end position="85"/>
    </location>
</feature>
<keyword evidence="6 10" id="KW-1133">Transmembrane helix</keyword>
<dbReference type="GO" id="GO:0016491">
    <property type="term" value="F:oxidoreductase activity"/>
    <property type="evidence" value="ECO:0007669"/>
    <property type="project" value="UniProtKB-KW"/>
</dbReference>
<feature type="transmembrane region" description="Helical" evidence="10">
    <location>
        <begin position="185"/>
        <end position="201"/>
    </location>
</feature>
<sequence>MADSEGIKDSNVNSEEEPDNPVSDKNKQSGRGDSVRISIRAFQSFLHTNGQAAAIQHAFHELDLQKTGRLDRSDLTAFMEEACALVKLELDHKIVQDAVEALLEDVGAEEQNYMTLEQFEELFRRHPDLLACFEEEGSVAIRQSALKAPVGSDKLTAEDFQLEEVENEQVWVHAHTRWKSQKLEYLWFIVYMCANIIAFTYKASVYSNRDDALAVFGTCIIVARGSANCLNLNCALILLPLCRHALTRLRHVPNLSFYFPFDAVLEYHIVIGMAIAVFATSHICAHICDFYRFARADETDIFTLFGNKLGDEIPEGIGARWALMLQQPAGITGLIMTSCLLVAYPMTQIRRKHFNVFWGTHHLLLVMLVALCCHGIGNLLEPFQSVYWVIGPLLLYIIPRVWRETPLSTVEVLDVSLKKGNVIGLKLERPTSWDPLIKAGMYAFLNIPKVSRVEWHPFTLTSAPGDDYIEFHFAKVGDWTGAVHDLLGDLCRNNNNQDEAPDATEAHANPQAIRDLVVRVEGPMGASTQGFKDYPVVVLIGAGIGITPMISVLRELLRDHGKMKRTFFYWTTRDQNSFEWFTQIMDDIFEADPENRIQIRHFLTSMKQDDRDLGAVLFHHATRARHHETNFDLILGQHTHHQVEVGRPNWKEELESVKVASKEINCNDCGIYLCGPERMADSVADVSFDLSKKDPDFHFYFTKETF</sequence>
<dbReference type="InterPro" id="IPR013130">
    <property type="entry name" value="Fe3_Rdtase_TM_dom"/>
</dbReference>